<dbReference type="PANTHER" id="PTHR12558">
    <property type="entry name" value="CELL DIVISION CYCLE 16,23,27"/>
    <property type="match status" value="1"/>
</dbReference>
<dbReference type="InterPro" id="IPR019734">
    <property type="entry name" value="TPR_rpt"/>
</dbReference>
<dbReference type="AlphaFoldDB" id="X0X430"/>
<reference evidence="1" key="1">
    <citation type="journal article" date="2014" name="Front. Microbiol.">
        <title>High frequency of phylogenetically diverse reductive dehalogenase-homologous genes in deep subseafloor sedimentary metagenomes.</title>
        <authorList>
            <person name="Kawai M."/>
            <person name="Futagami T."/>
            <person name="Toyoda A."/>
            <person name="Takaki Y."/>
            <person name="Nishi S."/>
            <person name="Hori S."/>
            <person name="Arai W."/>
            <person name="Tsubouchi T."/>
            <person name="Morono Y."/>
            <person name="Uchiyama I."/>
            <person name="Ito T."/>
            <person name="Fujiyama A."/>
            <person name="Inagaki F."/>
            <person name="Takami H."/>
        </authorList>
    </citation>
    <scope>NUCLEOTIDE SEQUENCE</scope>
    <source>
        <strain evidence="1">Expedition CK06-06</strain>
    </source>
</reference>
<dbReference type="PROSITE" id="PS50005">
    <property type="entry name" value="TPR"/>
    <property type="match status" value="1"/>
</dbReference>
<accession>X0X430</accession>
<organism evidence="1">
    <name type="scientific">marine sediment metagenome</name>
    <dbReference type="NCBI Taxonomy" id="412755"/>
    <lineage>
        <taxon>unclassified sequences</taxon>
        <taxon>metagenomes</taxon>
        <taxon>ecological metagenomes</taxon>
    </lineage>
</organism>
<dbReference type="InterPro" id="IPR011990">
    <property type="entry name" value="TPR-like_helical_dom_sf"/>
</dbReference>
<feature type="non-terminal residue" evidence="1">
    <location>
        <position position="252"/>
    </location>
</feature>
<dbReference type="Gene3D" id="1.25.40.10">
    <property type="entry name" value="Tetratricopeptide repeat domain"/>
    <property type="match status" value="1"/>
</dbReference>
<feature type="non-terminal residue" evidence="1">
    <location>
        <position position="1"/>
    </location>
</feature>
<dbReference type="Pfam" id="PF13432">
    <property type="entry name" value="TPR_16"/>
    <property type="match status" value="1"/>
</dbReference>
<evidence type="ECO:0000313" key="1">
    <source>
        <dbReference type="EMBL" id="GAG31403.1"/>
    </source>
</evidence>
<name>X0X430_9ZZZZ</name>
<sequence length="252" mass="28336">ALQSDIARAVAREIQVKLTPNEAARLSRVHTVDPEVHQVYLKGRFFWAKFTPDSLEKSLGHFQEAIKKDPSYAPAYAGLADVYNIITYFTASAPGDVTPKAKSAATKALELDETLGDAHTAMGWIKGNYDWDWLAAEKQFNRAVELSPGSSNVLFWYSCYLTLMERYEEAIRGAKRALELDPLSILARMNLGRILMFARHYDEGLERLRETVEMNPSYLFAWALIGIIYTFKGMYEEAIGALQKATPRSGEG</sequence>
<protein>
    <submittedName>
        <fullName evidence="1">Uncharacterized protein</fullName>
    </submittedName>
</protein>
<gene>
    <name evidence="1" type="ORF">S01H1_64726</name>
</gene>
<comment type="caution">
    <text evidence="1">The sequence shown here is derived from an EMBL/GenBank/DDBJ whole genome shotgun (WGS) entry which is preliminary data.</text>
</comment>
<proteinExistence type="predicted"/>
<dbReference type="EMBL" id="BARS01042680">
    <property type="protein sequence ID" value="GAG31403.1"/>
    <property type="molecule type" value="Genomic_DNA"/>
</dbReference>
<dbReference type="PANTHER" id="PTHR12558:SF13">
    <property type="entry name" value="CELL DIVISION CYCLE PROTEIN 27 HOMOLOG"/>
    <property type="match status" value="1"/>
</dbReference>
<dbReference type="SUPFAM" id="SSF48452">
    <property type="entry name" value="TPR-like"/>
    <property type="match status" value="2"/>
</dbReference>